<name>A0A5C3ETE9_9BASI</name>
<evidence type="ECO:0000313" key="2">
    <source>
        <dbReference type="EMBL" id="SPO34945.1"/>
    </source>
</evidence>
<feature type="region of interest" description="Disordered" evidence="1">
    <location>
        <begin position="1"/>
        <end position="87"/>
    </location>
</feature>
<feature type="compositionally biased region" description="Basic and acidic residues" evidence="1">
    <location>
        <begin position="7"/>
        <end position="19"/>
    </location>
</feature>
<evidence type="ECO:0000256" key="1">
    <source>
        <dbReference type="SAM" id="MobiDB-lite"/>
    </source>
</evidence>
<accession>A0A5C3ETE9</accession>
<dbReference type="AlphaFoldDB" id="A0A5C3ETE9"/>
<organism evidence="2 3">
    <name type="scientific">Pseudozyma flocculosa</name>
    <dbReference type="NCBI Taxonomy" id="84751"/>
    <lineage>
        <taxon>Eukaryota</taxon>
        <taxon>Fungi</taxon>
        <taxon>Dikarya</taxon>
        <taxon>Basidiomycota</taxon>
        <taxon>Ustilaginomycotina</taxon>
        <taxon>Ustilaginomycetes</taxon>
        <taxon>Ustilaginales</taxon>
        <taxon>Ustilaginaceae</taxon>
        <taxon>Pseudozyma</taxon>
    </lineage>
</organism>
<keyword evidence="3" id="KW-1185">Reference proteome</keyword>
<dbReference type="EMBL" id="OOIP01000001">
    <property type="protein sequence ID" value="SPO34945.1"/>
    <property type="molecule type" value="Genomic_DNA"/>
</dbReference>
<dbReference type="Proteomes" id="UP000323386">
    <property type="component" value="Unassembled WGS sequence"/>
</dbReference>
<evidence type="ECO:0000313" key="3">
    <source>
        <dbReference type="Proteomes" id="UP000323386"/>
    </source>
</evidence>
<gene>
    <name evidence="2" type="ORF">PSFLO_00416</name>
</gene>
<feature type="region of interest" description="Disordered" evidence="1">
    <location>
        <begin position="193"/>
        <end position="232"/>
    </location>
</feature>
<protein>
    <submittedName>
        <fullName evidence="2">Uncharacterized protein</fullName>
    </submittedName>
</protein>
<proteinExistence type="predicted"/>
<reference evidence="2 3" key="1">
    <citation type="submission" date="2018-03" db="EMBL/GenBank/DDBJ databases">
        <authorList>
            <person name="Guldener U."/>
        </authorList>
    </citation>
    <scope>NUCLEOTIDE SEQUENCE [LARGE SCALE GENOMIC DNA]</scope>
    <source>
        <strain evidence="2 3">DAOM196992</strain>
    </source>
</reference>
<sequence>MLRMRRRDSPRPGSFKDECLEGMGKSGQLSRRQQRVATVYGRWRARMRKEDGRGGQGGEDSLDGRRSTADGQWAEPRRTSSRLAAGGPGCLCSAPPLRRREAAQLRTRQNRPSAAILLWLSNTTQARAEQQKSEARSVRWRLDMGKRAQHETGRSAEEHQDTPPTAIITMLVASVRYHPAFLLQIKRSPLGYRLSTRKSPDPETRSRRPSLVDLSCTPPAPHQALPARYLQA</sequence>